<dbReference type="Proteomes" id="UP000715441">
    <property type="component" value="Unassembled WGS sequence"/>
</dbReference>
<keyword evidence="2" id="KW-1185">Reference proteome</keyword>
<dbReference type="EMBL" id="JAAXLS010000067">
    <property type="protein sequence ID" value="NKQ58815.1"/>
    <property type="molecule type" value="Genomic_DNA"/>
</dbReference>
<dbReference type="RefSeq" id="WP_168523001.1">
    <property type="nucleotide sequence ID" value="NZ_JAAXLS010000067.1"/>
</dbReference>
<reference evidence="1 2" key="1">
    <citation type="submission" date="2020-04" db="EMBL/GenBank/DDBJ databases">
        <title>Novel species.</title>
        <authorList>
            <person name="Teo W.F.A."/>
            <person name="Lipun K."/>
            <person name="Srisuk N."/>
            <person name="Duangmal K."/>
        </authorList>
    </citation>
    <scope>NUCLEOTIDE SEQUENCE [LARGE SCALE GENOMIC DNA]</scope>
    <source>
        <strain evidence="1 2">K13G38</strain>
    </source>
</reference>
<evidence type="ECO:0000313" key="1">
    <source>
        <dbReference type="EMBL" id="NKQ58815.1"/>
    </source>
</evidence>
<sequence length="121" mass="13669">MTSAKRDVPGSRDALIRLFHFASVRTSAGVSDAVVWEWIDRPNAEAWFGSPLPELGPLELHLAELLQLRRAVRANRYPQTPDGVALADALKDRHFSNRFVLDNYYLVCRLIAGHIDKESNQ</sequence>
<evidence type="ECO:0000313" key="2">
    <source>
        <dbReference type="Proteomes" id="UP000715441"/>
    </source>
</evidence>
<proteinExistence type="predicted"/>
<protein>
    <submittedName>
        <fullName evidence="1">Uncharacterized protein</fullName>
    </submittedName>
</protein>
<comment type="caution">
    <text evidence="1">The sequence shown here is derived from an EMBL/GenBank/DDBJ whole genome shotgun (WGS) entry which is preliminary data.</text>
</comment>
<organism evidence="1 2">
    <name type="scientific">Amycolatopsis acididurans</name>
    <dbReference type="NCBI Taxonomy" id="2724524"/>
    <lineage>
        <taxon>Bacteria</taxon>
        <taxon>Bacillati</taxon>
        <taxon>Actinomycetota</taxon>
        <taxon>Actinomycetes</taxon>
        <taxon>Pseudonocardiales</taxon>
        <taxon>Pseudonocardiaceae</taxon>
        <taxon>Amycolatopsis</taxon>
    </lineage>
</organism>
<name>A0ABX1JG97_9PSEU</name>
<accession>A0ABX1JG97</accession>
<gene>
    <name evidence="1" type="ORF">HFP15_38830</name>
</gene>